<evidence type="ECO:0000313" key="1">
    <source>
        <dbReference type="EMBL" id="GLL02095.1"/>
    </source>
</evidence>
<dbReference type="Proteomes" id="UP001143480">
    <property type="component" value="Unassembled WGS sequence"/>
</dbReference>
<organism evidence="1 2">
    <name type="scientific">Dactylosporangium matsuzakiense</name>
    <dbReference type="NCBI Taxonomy" id="53360"/>
    <lineage>
        <taxon>Bacteria</taxon>
        <taxon>Bacillati</taxon>
        <taxon>Actinomycetota</taxon>
        <taxon>Actinomycetes</taxon>
        <taxon>Micromonosporales</taxon>
        <taxon>Micromonosporaceae</taxon>
        <taxon>Dactylosporangium</taxon>
    </lineage>
</organism>
<sequence length="68" mass="7718">MGAAALSCTRTARTRIRPNFSRRGTHWSLVNTWHTTWITDTSVNPAATIDVVYNRSYVVARDDVPNLR</sequence>
<protein>
    <submittedName>
        <fullName evidence="1">Uncharacterized protein</fullName>
    </submittedName>
</protein>
<reference evidence="1" key="2">
    <citation type="submission" date="2023-01" db="EMBL/GenBank/DDBJ databases">
        <authorList>
            <person name="Sun Q."/>
            <person name="Evtushenko L."/>
        </authorList>
    </citation>
    <scope>NUCLEOTIDE SEQUENCE</scope>
    <source>
        <strain evidence="1">VKM Ac-1321</strain>
    </source>
</reference>
<keyword evidence="2" id="KW-1185">Reference proteome</keyword>
<dbReference type="AlphaFoldDB" id="A0A9W6NLL9"/>
<reference evidence="1" key="1">
    <citation type="journal article" date="2014" name="Int. J. Syst. Evol. Microbiol.">
        <title>Complete genome sequence of Corynebacterium casei LMG S-19264T (=DSM 44701T), isolated from a smear-ripened cheese.</title>
        <authorList>
            <consortium name="US DOE Joint Genome Institute (JGI-PGF)"/>
            <person name="Walter F."/>
            <person name="Albersmeier A."/>
            <person name="Kalinowski J."/>
            <person name="Ruckert C."/>
        </authorList>
    </citation>
    <scope>NUCLEOTIDE SEQUENCE</scope>
    <source>
        <strain evidence="1">VKM Ac-1321</strain>
    </source>
</reference>
<name>A0A9W6NLL9_9ACTN</name>
<evidence type="ECO:0000313" key="2">
    <source>
        <dbReference type="Proteomes" id="UP001143480"/>
    </source>
</evidence>
<dbReference type="EMBL" id="BSFP01000021">
    <property type="protein sequence ID" value="GLL02095.1"/>
    <property type="molecule type" value="Genomic_DNA"/>
</dbReference>
<proteinExistence type="predicted"/>
<gene>
    <name evidence="1" type="ORF">GCM10017581_038370</name>
</gene>
<comment type="caution">
    <text evidence="1">The sequence shown here is derived from an EMBL/GenBank/DDBJ whole genome shotgun (WGS) entry which is preliminary data.</text>
</comment>
<accession>A0A9W6NLL9</accession>